<dbReference type="AlphaFoldDB" id="N1Q3X5"/>
<evidence type="ECO:0000256" key="1">
    <source>
        <dbReference type="SAM" id="Phobius"/>
    </source>
</evidence>
<name>N1Q3X5_DOTSN</name>
<protein>
    <submittedName>
        <fullName evidence="2">Uncharacterized protein</fullName>
    </submittedName>
</protein>
<reference evidence="2 3" key="2">
    <citation type="journal article" date="2012" name="PLoS Pathog.">
        <title>Diverse lifestyles and strategies of plant pathogenesis encoded in the genomes of eighteen Dothideomycetes fungi.</title>
        <authorList>
            <person name="Ohm R.A."/>
            <person name="Feau N."/>
            <person name="Henrissat B."/>
            <person name="Schoch C.L."/>
            <person name="Horwitz B.A."/>
            <person name="Barry K.W."/>
            <person name="Condon B.J."/>
            <person name="Copeland A.C."/>
            <person name="Dhillon B."/>
            <person name="Glaser F."/>
            <person name="Hesse C.N."/>
            <person name="Kosti I."/>
            <person name="LaButti K."/>
            <person name="Lindquist E.A."/>
            <person name="Lucas S."/>
            <person name="Salamov A.A."/>
            <person name="Bradshaw R.E."/>
            <person name="Ciuffetti L."/>
            <person name="Hamelin R.C."/>
            <person name="Kema G.H.J."/>
            <person name="Lawrence C."/>
            <person name="Scott J.A."/>
            <person name="Spatafora J.W."/>
            <person name="Turgeon B.G."/>
            <person name="de Wit P.J.G.M."/>
            <person name="Zhong S."/>
            <person name="Goodwin S.B."/>
            <person name="Grigoriev I.V."/>
        </authorList>
    </citation>
    <scope>NUCLEOTIDE SEQUENCE [LARGE SCALE GENOMIC DNA]</scope>
    <source>
        <strain evidence="3">NZE10 / CBS 128990</strain>
    </source>
</reference>
<evidence type="ECO:0000313" key="2">
    <source>
        <dbReference type="EMBL" id="EME49149.1"/>
    </source>
</evidence>
<dbReference type="HOGENOM" id="CLU_1503394_0_0_1"/>
<dbReference type="Proteomes" id="UP000016933">
    <property type="component" value="Unassembled WGS sequence"/>
</dbReference>
<proteinExistence type="predicted"/>
<dbReference type="STRING" id="675120.N1Q3X5"/>
<keyword evidence="1" id="KW-0472">Membrane</keyword>
<feature type="transmembrane region" description="Helical" evidence="1">
    <location>
        <begin position="40"/>
        <end position="61"/>
    </location>
</feature>
<evidence type="ECO:0000313" key="3">
    <source>
        <dbReference type="Proteomes" id="UP000016933"/>
    </source>
</evidence>
<keyword evidence="1" id="KW-1133">Transmembrane helix</keyword>
<sequence>MSMYCFTTIIVGYVWLAGTPQRDPNTVIQDEHFIAKSFSFFTFLTFWSLAFHSAISAFHALHYARSLSRNGNKAGRYLQRSVDYHWIFQLTYHVWHTTITKCPFLFTIVFLATMYGSPWPMSRFQQWIKNLCAWLEQPLRHHPCCAAPPVPYFSHLLTEFTFLSLYLGLAYLSKTAADF</sequence>
<accession>N1Q3X5</accession>
<keyword evidence="1" id="KW-0812">Transmembrane</keyword>
<dbReference type="EMBL" id="KB446535">
    <property type="protein sequence ID" value="EME49149.1"/>
    <property type="molecule type" value="Genomic_DNA"/>
</dbReference>
<dbReference type="OrthoDB" id="422156at2759"/>
<dbReference type="eggNOG" id="ENOG502TA98">
    <property type="taxonomic scope" value="Eukaryota"/>
</dbReference>
<gene>
    <name evidence="2" type="ORF">DOTSEDRAFT_19616</name>
</gene>
<keyword evidence="3" id="KW-1185">Reference proteome</keyword>
<reference evidence="3" key="1">
    <citation type="journal article" date="2012" name="PLoS Genet.">
        <title>The genomes of the fungal plant pathogens Cladosporium fulvum and Dothistroma septosporum reveal adaptation to different hosts and lifestyles but also signatures of common ancestry.</title>
        <authorList>
            <person name="de Wit P.J.G.M."/>
            <person name="van der Burgt A."/>
            <person name="Oekmen B."/>
            <person name="Stergiopoulos I."/>
            <person name="Abd-Elsalam K.A."/>
            <person name="Aerts A.L."/>
            <person name="Bahkali A.H."/>
            <person name="Beenen H.G."/>
            <person name="Chettri P."/>
            <person name="Cox M.P."/>
            <person name="Datema E."/>
            <person name="de Vries R.P."/>
            <person name="Dhillon B."/>
            <person name="Ganley A.R."/>
            <person name="Griffiths S.A."/>
            <person name="Guo Y."/>
            <person name="Hamelin R.C."/>
            <person name="Henrissat B."/>
            <person name="Kabir M.S."/>
            <person name="Jashni M.K."/>
            <person name="Kema G."/>
            <person name="Klaubauf S."/>
            <person name="Lapidus A."/>
            <person name="Levasseur A."/>
            <person name="Lindquist E."/>
            <person name="Mehrabi R."/>
            <person name="Ohm R.A."/>
            <person name="Owen T.J."/>
            <person name="Salamov A."/>
            <person name="Schwelm A."/>
            <person name="Schijlen E."/>
            <person name="Sun H."/>
            <person name="van den Burg H.A."/>
            <person name="van Ham R.C.H.J."/>
            <person name="Zhang S."/>
            <person name="Goodwin S.B."/>
            <person name="Grigoriev I.V."/>
            <person name="Collemare J."/>
            <person name="Bradshaw R.E."/>
        </authorList>
    </citation>
    <scope>NUCLEOTIDE SEQUENCE [LARGE SCALE GENOMIC DNA]</scope>
    <source>
        <strain evidence="3">NZE10 / CBS 128990</strain>
    </source>
</reference>
<organism evidence="2 3">
    <name type="scientific">Dothistroma septosporum (strain NZE10 / CBS 128990)</name>
    <name type="common">Red band needle blight fungus</name>
    <name type="synonym">Mycosphaerella pini</name>
    <dbReference type="NCBI Taxonomy" id="675120"/>
    <lineage>
        <taxon>Eukaryota</taxon>
        <taxon>Fungi</taxon>
        <taxon>Dikarya</taxon>
        <taxon>Ascomycota</taxon>
        <taxon>Pezizomycotina</taxon>
        <taxon>Dothideomycetes</taxon>
        <taxon>Dothideomycetidae</taxon>
        <taxon>Mycosphaerellales</taxon>
        <taxon>Mycosphaerellaceae</taxon>
        <taxon>Dothistroma</taxon>
    </lineage>
</organism>